<protein>
    <submittedName>
        <fullName evidence="1">Uncharacterized protein</fullName>
    </submittedName>
</protein>
<dbReference type="AlphaFoldDB" id="A0A8H5D4W2"/>
<reference evidence="1 2" key="1">
    <citation type="journal article" date="2020" name="ISME J.">
        <title>Uncovering the hidden diversity of litter-decomposition mechanisms in mushroom-forming fungi.</title>
        <authorList>
            <person name="Floudas D."/>
            <person name="Bentzer J."/>
            <person name="Ahren D."/>
            <person name="Johansson T."/>
            <person name="Persson P."/>
            <person name="Tunlid A."/>
        </authorList>
    </citation>
    <scope>NUCLEOTIDE SEQUENCE [LARGE SCALE GENOMIC DNA]</scope>
    <source>
        <strain evidence="1 2">CBS 146.42</strain>
    </source>
</reference>
<dbReference type="Proteomes" id="UP000559027">
    <property type="component" value="Unassembled WGS sequence"/>
</dbReference>
<accession>A0A8H5D4W2</accession>
<dbReference type="EMBL" id="JAACJO010000011">
    <property type="protein sequence ID" value="KAF5352748.1"/>
    <property type="molecule type" value="Genomic_DNA"/>
</dbReference>
<keyword evidence="2" id="KW-1185">Reference proteome</keyword>
<evidence type="ECO:0000313" key="1">
    <source>
        <dbReference type="EMBL" id="KAF5352748.1"/>
    </source>
</evidence>
<gene>
    <name evidence="1" type="ORF">D9756_006240</name>
</gene>
<evidence type="ECO:0000313" key="2">
    <source>
        <dbReference type="Proteomes" id="UP000559027"/>
    </source>
</evidence>
<comment type="caution">
    <text evidence="1">The sequence shown here is derived from an EMBL/GenBank/DDBJ whole genome shotgun (WGS) entry which is preliminary data.</text>
</comment>
<sequence>MTTLLAQTTYKGGTLASGAHLIASARQRVSAYSLFFAITTFHDTSRLIYTCINRRLCLAGQDNCY</sequence>
<proteinExistence type="predicted"/>
<organism evidence="1 2">
    <name type="scientific">Leucocoprinus leucothites</name>
    <dbReference type="NCBI Taxonomy" id="201217"/>
    <lineage>
        <taxon>Eukaryota</taxon>
        <taxon>Fungi</taxon>
        <taxon>Dikarya</taxon>
        <taxon>Basidiomycota</taxon>
        <taxon>Agaricomycotina</taxon>
        <taxon>Agaricomycetes</taxon>
        <taxon>Agaricomycetidae</taxon>
        <taxon>Agaricales</taxon>
        <taxon>Agaricineae</taxon>
        <taxon>Agaricaceae</taxon>
        <taxon>Leucocoprinus</taxon>
    </lineage>
</organism>
<name>A0A8H5D4W2_9AGAR</name>